<reference evidence="1" key="2">
    <citation type="submission" date="2020-06" db="EMBL/GenBank/DDBJ databases">
        <title>Helianthus annuus Genome sequencing and assembly Release 2.</title>
        <authorList>
            <person name="Gouzy J."/>
            <person name="Langlade N."/>
            <person name="Munos S."/>
        </authorList>
    </citation>
    <scope>NUCLEOTIDE SEQUENCE</scope>
    <source>
        <tissue evidence="1">Leaves</tissue>
    </source>
</reference>
<dbReference type="AlphaFoldDB" id="A0A9K3I1G3"/>
<reference evidence="1" key="1">
    <citation type="journal article" date="2017" name="Nature">
        <title>The sunflower genome provides insights into oil metabolism, flowering and Asterid evolution.</title>
        <authorList>
            <person name="Badouin H."/>
            <person name="Gouzy J."/>
            <person name="Grassa C.J."/>
            <person name="Murat F."/>
            <person name="Staton S.E."/>
            <person name="Cottret L."/>
            <person name="Lelandais-Briere C."/>
            <person name="Owens G.L."/>
            <person name="Carrere S."/>
            <person name="Mayjonade B."/>
            <person name="Legrand L."/>
            <person name="Gill N."/>
            <person name="Kane N.C."/>
            <person name="Bowers J.E."/>
            <person name="Hubner S."/>
            <person name="Bellec A."/>
            <person name="Berard A."/>
            <person name="Berges H."/>
            <person name="Blanchet N."/>
            <person name="Boniface M.C."/>
            <person name="Brunel D."/>
            <person name="Catrice O."/>
            <person name="Chaidir N."/>
            <person name="Claudel C."/>
            <person name="Donnadieu C."/>
            <person name="Faraut T."/>
            <person name="Fievet G."/>
            <person name="Helmstetter N."/>
            <person name="King M."/>
            <person name="Knapp S.J."/>
            <person name="Lai Z."/>
            <person name="Le Paslier M.C."/>
            <person name="Lippi Y."/>
            <person name="Lorenzon L."/>
            <person name="Mandel J.R."/>
            <person name="Marage G."/>
            <person name="Marchand G."/>
            <person name="Marquand E."/>
            <person name="Bret-Mestries E."/>
            <person name="Morien E."/>
            <person name="Nambeesan S."/>
            <person name="Nguyen T."/>
            <person name="Pegot-Espagnet P."/>
            <person name="Pouilly N."/>
            <person name="Raftis F."/>
            <person name="Sallet E."/>
            <person name="Schiex T."/>
            <person name="Thomas J."/>
            <person name="Vandecasteele C."/>
            <person name="Vares D."/>
            <person name="Vear F."/>
            <person name="Vautrin S."/>
            <person name="Crespi M."/>
            <person name="Mangin B."/>
            <person name="Burke J.M."/>
            <person name="Salse J."/>
            <person name="Munos S."/>
            <person name="Vincourt P."/>
            <person name="Rieseberg L.H."/>
            <person name="Langlade N.B."/>
        </authorList>
    </citation>
    <scope>NUCLEOTIDE SEQUENCE</scope>
    <source>
        <tissue evidence="1">Leaves</tissue>
    </source>
</reference>
<evidence type="ECO:0000313" key="2">
    <source>
        <dbReference type="Proteomes" id="UP000215914"/>
    </source>
</evidence>
<dbReference type="EMBL" id="MNCJ02000325">
    <property type="protein sequence ID" value="KAF5788250.1"/>
    <property type="molecule type" value="Genomic_DNA"/>
</dbReference>
<evidence type="ECO:0000313" key="1">
    <source>
        <dbReference type="EMBL" id="KAF5788250.1"/>
    </source>
</evidence>
<name>A0A9K3I1G3_HELAN</name>
<protein>
    <submittedName>
        <fullName evidence="1">Uncharacterized protein</fullName>
    </submittedName>
</protein>
<sequence length="57" mass="6847">MVHITKQMVNAVEINILFREKKRRILLCEVSKLRFPEIFSILSTCIRKSLFNLFQHN</sequence>
<dbReference type="Proteomes" id="UP000215914">
    <property type="component" value="Unassembled WGS sequence"/>
</dbReference>
<gene>
    <name evidence="1" type="ORF">HanXRQr2_Chr10g0461931</name>
</gene>
<comment type="caution">
    <text evidence="1">The sequence shown here is derived from an EMBL/GenBank/DDBJ whole genome shotgun (WGS) entry which is preliminary data.</text>
</comment>
<accession>A0A9K3I1G3</accession>
<dbReference type="Gramene" id="mRNA:HanXRQr2_Chr10g0461931">
    <property type="protein sequence ID" value="CDS:HanXRQr2_Chr10g0461931.1"/>
    <property type="gene ID" value="HanXRQr2_Chr10g0461931"/>
</dbReference>
<proteinExistence type="predicted"/>
<keyword evidence="2" id="KW-1185">Reference proteome</keyword>
<organism evidence="1 2">
    <name type="scientific">Helianthus annuus</name>
    <name type="common">Common sunflower</name>
    <dbReference type="NCBI Taxonomy" id="4232"/>
    <lineage>
        <taxon>Eukaryota</taxon>
        <taxon>Viridiplantae</taxon>
        <taxon>Streptophyta</taxon>
        <taxon>Embryophyta</taxon>
        <taxon>Tracheophyta</taxon>
        <taxon>Spermatophyta</taxon>
        <taxon>Magnoliopsida</taxon>
        <taxon>eudicotyledons</taxon>
        <taxon>Gunneridae</taxon>
        <taxon>Pentapetalae</taxon>
        <taxon>asterids</taxon>
        <taxon>campanulids</taxon>
        <taxon>Asterales</taxon>
        <taxon>Asteraceae</taxon>
        <taxon>Asteroideae</taxon>
        <taxon>Heliantheae alliance</taxon>
        <taxon>Heliantheae</taxon>
        <taxon>Helianthus</taxon>
    </lineage>
</organism>